<gene>
    <name evidence="1" type="ORF">HPB51_019050</name>
</gene>
<dbReference type="AlphaFoldDB" id="A0A9J6D6N1"/>
<sequence>MIPLLLRSHIRVIVRLKGGLDLKKVSLIRLAQALETAAKLSPEETLEDILCPNITQNIVVVSTPASRYAGTFAALRLIRLGLTEYRVLAYTAASDDTCKSVIRGVDVDIDERQLVAMIINQRNPKAMELYCIKETTTVILLFTGLKLQQMRVEFEALKNTAQAPVRSSSVELRPAKRKIGTEGEVATASDLDVLGAIKDLQKAVAQQVECFDLVACKVAMIESRLAPGGNSFVLVTPVSLVPSARPVTQETRAAPSKEYRVTDWDEFRKCQKADQTEYAPLEELFSQLEEDEPPRLYKLTYRWIRWTRVLRIYWTLKIAGFEMAHTKAK</sequence>
<keyword evidence="2" id="KW-1185">Reference proteome</keyword>
<accession>A0A9J6D6N1</accession>
<name>A0A9J6D6N1_RHIMP</name>
<proteinExistence type="predicted"/>
<dbReference type="EMBL" id="JABSTU010000011">
    <property type="protein sequence ID" value="KAH8009739.1"/>
    <property type="molecule type" value="Genomic_DNA"/>
</dbReference>
<reference evidence="1" key="2">
    <citation type="submission" date="2021-09" db="EMBL/GenBank/DDBJ databases">
        <authorList>
            <person name="Jia N."/>
            <person name="Wang J."/>
            <person name="Shi W."/>
            <person name="Du L."/>
            <person name="Sun Y."/>
            <person name="Zhan W."/>
            <person name="Jiang J."/>
            <person name="Wang Q."/>
            <person name="Zhang B."/>
            <person name="Ji P."/>
            <person name="Sakyi L.B."/>
            <person name="Cui X."/>
            <person name="Yuan T."/>
            <person name="Jiang B."/>
            <person name="Yang W."/>
            <person name="Lam T.T.-Y."/>
            <person name="Chang Q."/>
            <person name="Ding S."/>
            <person name="Wang X."/>
            <person name="Zhu J."/>
            <person name="Ruan X."/>
            <person name="Zhao L."/>
            <person name="Wei J."/>
            <person name="Que T."/>
            <person name="Du C."/>
            <person name="Cheng J."/>
            <person name="Dai P."/>
            <person name="Han X."/>
            <person name="Huang E."/>
            <person name="Gao Y."/>
            <person name="Liu J."/>
            <person name="Shao H."/>
            <person name="Ye R."/>
            <person name="Li L."/>
            <person name="Wei W."/>
            <person name="Wang X."/>
            <person name="Wang C."/>
            <person name="Huo Q."/>
            <person name="Li W."/>
            <person name="Guo W."/>
            <person name="Chen H."/>
            <person name="Chen S."/>
            <person name="Zhou L."/>
            <person name="Zhou L."/>
            <person name="Ni X."/>
            <person name="Tian J."/>
            <person name="Zhou Y."/>
            <person name="Sheng Y."/>
            <person name="Liu T."/>
            <person name="Pan Y."/>
            <person name="Xia L."/>
            <person name="Li J."/>
            <person name="Zhao F."/>
            <person name="Cao W."/>
        </authorList>
    </citation>
    <scope>NUCLEOTIDE SEQUENCE</scope>
    <source>
        <strain evidence="1">Rmic-2018</strain>
        <tissue evidence="1">Larvae</tissue>
    </source>
</reference>
<comment type="caution">
    <text evidence="1">The sequence shown here is derived from an EMBL/GenBank/DDBJ whole genome shotgun (WGS) entry which is preliminary data.</text>
</comment>
<dbReference type="VEuPathDB" id="VectorBase:LOC119161888"/>
<protein>
    <submittedName>
        <fullName evidence="1">Uncharacterized protein</fullName>
    </submittedName>
</protein>
<dbReference type="Proteomes" id="UP000821866">
    <property type="component" value="Chromosome 9"/>
</dbReference>
<evidence type="ECO:0000313" key="1">
    <source>
        <dbReference type="EMBL" id="KAH8009739.1"/>
    </source>
</evidence>
<organism evidence="1 2">
    <name type="scientific">Rhipicephalus microplus</name>
    <name type="common">Cattle tick</name>
    <name type="synonym">Boophilus microplus</name>
    <dbReference type="NCBI Taxonomy" id="6941"/>
    <lineage>
        <taxon>Eukaryota</taxon>
        <taxon>Metazoa</taxon>
        <taxon>Ecdysozoa</taxon>
        <taxon>Arthropoda</taxon>
        <taxon>Chelicerata</taxon>
        <taxon>Arachnida</taxon>
        <taxon>Acari</taxon>
        <taxon>Parasitiformes</taxon>
        <taxon>Ixodida</taxon>
        <taxon>Ixodoidea</taxon>
        <taxon>Ixodidae</taxon>
        <taxon>Rhipicephalinae</taxon>
        <taxon>Rhipicephalus</taxon>
        <taxon>Boophilus</taxon>
    </lineage>
</organism>
<reference evidence="1" key="1">
    <citation type="journal article" date="2020" name="Cell">
        <title>Large-Scale Comparative Analyses of Tick Genomes Elucidate Their Genetic Diversity and Vector Capacities.</title>
        <authorList>
            <consortium name="Tick Genome and Microbiome Consortium (TIGMIC)"/>
            <person name="Jia N."/>
            <person name="Wang J."/>
            <person name="Shi W."/>
            <person name="Du L."/>
            <person name="Sun Y."/>
            <person name="Zhan W."/>
            <person name="Jiang J.F."/>
            <person name="Wang Q."/>
            <person name="Zhang B."/>
            <person name="Ji P."/>
            <person name="Bell-Sakyi L."/>
            <person name="Cui X.M."/>
            <person name="Yuan T.T."/>
            <person name="Jiang B.G."/>
            <person name="Yang W.F."/>
            <person name="Lam T.T."/>
            <person name="Chang Q.C."/>
            <person name="Ding S.J."/>
            <person name="Wang X.J."/>
            <person name="Zhu J.G."/>
            <person name="Ruan X.D."/>
            <person name="Zhao L."/>
            <person name="Wei J.T."/>
            <person name="Ye R.Z."/>
            <person name="Que T.C."/>
            <person name="Du C.H."/>
            <person name="Zhou Y.H."/>
            <person name="Cheng J.X."/>
            <person name="Dai P.F."/>
            <person name="Guo W.B."/>
            <person name="Han X.H."/>
            <person name="Huang E.J."/>
            <person name="Li L.F."/>
            <person name="Wei W."/>
            <person name="Gao Y.C."/>
            <person name="Liu J.Z."/>
            <person name="Shao H.Z."/>
            <person name="Wang X."/>
            <person name="Wang C.C."/>
            <person name="Yang T.C."/>
            <person name="Huo Q.B."/>
            <person name="Li W."/>
            <person name="Chen H.Y."/>
            <person name="Chen S.E."/>
            <person name="Zhou L.G."/>
            <person name="Ni X.B."/>
            <person name="Tian J.H."/>
            <person name="Sheng Y."/>
            <person name="Liu T."/>
            <person name="Pan Y.S."/>
            <person name="Xia L.Y."/>
            <person name="Li J."/>
            <person name="Zhao F."/>
            <person name="Cao W.C."/>
        </authorList>
    </citation>
    <scope>NUCLEOTIDE SEQUENCE</scope>
    <source>
        <strain evidence="1">Rmic-2018</strain>
    </source>
</reference>
<evidence type="ECO:0000313" key="2">
    <source>
        <dbReference type="Proteomes" id="UP000821866"/>
    </source>
</evidence>